<dbReference type="AlphaFoldDB" id="A0A2U1V3F9"/>
<sequence>MDFTQELAGRRVVVTGACGVVGRWIVDTFARAGARLCLTDADAAGLEALAAATPLGEGGFARAVDLTDAAAIEALAAEIGARWGAAEVLVNNAGVYPSGFLLDIDAAEWDRIMDVNLRAPFVLTRALARQMVGQGVKGSIINISSGASRKMRRSVVPYCVSKTALDRLTKGFAIELAEYGIRVNALEPGFAPGSTASPLTAAHVEATVAAIPLGRGSSPEDVGNALVYLASSASAYMTGGTMTVDGGNSIGSLAVHQDKKSAL</sequence>
<dbReference type="InterPro" id="IPR020904">
    <property type="entry name" value="Sc_DH/Rdtase_CS"/>
</dbReference>
<dbReference type="GO" id="GO:0016491">
    <property type="term" value="F:oxidoreductase activity"/>
    <property type="evidence" value="ECO:0007669"/>
    <property type="project" value="UniProtKB-KW"/>
</dbReference>
<dbReference type="FunFam" id="3.40.50.720:FF:000084">
    <property type="entry name" value="Short-chain dehydrogenase reductase"/>
    <property type="match status" value="1"/>
</dbReference>
<dbReference type="SUPFAM" id="SSF51735">
    <property type="entry name" value="NAD(P)-binding Rossmann-fold domains"/>
    <property type="match status" value="1"/>
</dbReference>
<evidence type="ECO:0000256" key="2">
    <source>
        <dbReference type="ARBA" id="ARBA00023002"/>
    </source>
</evidence>
<dbReference type="Gene3D" id="3.40.50.720">
    <property type="entry name" value="NAD(P)-binding Rossmann-like Domain"/>
    <property type="match status" value="1"/>
</dbReference>
<keyword evidence="4" id="KW-1185">Reference proteome</keyword>
<reference evidence="4" key="1">
    <citation type="submission" date="2017-10" db="EMBL/GenBank/DDBJ databases">
        <authorList>
            <person name="Toshchakov S.V."/>
            <person name="Goeva M.A."/>
        </authorList>
    </citation>
    <scope>NUCLEOTIDE SEQUENCE [LARGE SCALE GENOMIC DNA]</scope>
    <source>
        <strain evidence="4">JR1/69-1-13</strain>
    </source>
</reference>
<dbReference type="RefSeq" id="WP_109517281.1">
    <property type="nucleotide sequence ID" value="NZ_PDOA01000007.1"/>
</dbReference>
<dbReference type="CDD" id="cd05233">
    <property type="entry name" value="SDR_c"/>
    <property type="match status" value="1"/>
</dbReference>
<dbReference type="PANTHER" id="PTHR43639:SF1">
    <property type="entry name" value="SHORT-CHAIN DEHYDROGENASE_REDUCTASE FAMILY PROTEIN"/>
    <property type="match status" value="1"/>
</dbReference>
<dbReference type="EMBL" id="PDOA01000007">
    <property type="protein sequence ID" value="PWC28459.1"/>
    <property type="molecule type" value="Genomic_DNA"/>
</dbReference>
<evidence type="ECO:0000256" key="1">
    <source>
        <dbReference type="ARBA" id="ARBA00006484"/>
    </source>
</evidence>
<keyword evidence="2" id="KW-0560">Oxidoreductase</keyword>
<protein>
    <submittedName>
        <fullName evidence="3">Oxidoreductase</fullName>
    </submittedName>
</protein>
<dbReference type="PRINTS" id="PR00081">
    <property type="entry name" value="GDHRDH"/>
</dbReference>
<dbReference type="Proteomes" id="UP000245048">
    <property type="component" value="Unassembled WGS sequence"/>
</dbReference>
<dbReference type="InterPro" id="IPR002347">
    <property type="entry name" value="SDR_fam"/>
</dbReference>
<organism evidence="3 4">
    <name type="scientific">Teichococcus aestuarii</name>
    <dbReference type="NCBI Taxonomy" id="568898"/>
    <lineage>
        <taxon>Bacteria</taxon>
        <taxon>Pseudomonadati</taxon>
        <taxon>Pseudomonadota</taxon>
        <taxon>Alphaproteobacteria</taxon>
        <taxon>Acetobacterales</taxon>
        <taxon>Roseomonadaceae</taxon>
        <taxon>Roseomonas</taxon>
    </lineage>
</organism>
<accession>A0A2U1V3F9</accession>
<comment type="similarity">
    <text evidence="1">Belongs to the short-chain dehydrogenases/reductases (SDR) family.</text>
</comment>
<dbReference type="PRINTS" id="PR00080">
    <property type="entry name" value="SDRFAMILY"/>
</dbReference>
<dbReference type="PANTHER" id="PTHR43639">
    <property type="entry name" value="OXIDOREDUCTASE, SHORT-CHAIN DEHYDROGENASE/REDUCTASE FAMILY (AFU_ORTHOLOGUE AFUA_5G02870)"/>
    <property type="match status" value="1"/>
</dbReference>
<evidence type="ECO:0000313" key="3">
    <source>
        <dbReference type="EMBL" id="PWC28459.1"/>
    </source>
</evidence>
<evidence type="ECO:0000313" key="4">
    <source>
        <dbReference type="Proteomes" id="UP000245048"/>
    </source>
</evidence>
<proteinExistence type="inferred from homology"/>
<dbReference type="Pfam" id="PF13561">
    <property type="entry name" value="adh_short_C2"/>
    <property type="match status" value="1"/>
</dbReference>
<dbReference type="OrthoDB" id="9803333at2"/>
<name>A0A2U1V3F9_9PROT</name>
<gene>
    <name evidence="3" type="ORF">CR165_12245</name>
</gene>
<comment type="caution">
    <text evidence="3">The sequence shown here is derived from an EMBL/GenBank/DDBJ whole genome shotgun (WGS) entry which is preliminary data.</text>
</comment>
<dbReference type="InterPro" id="IPR036291">
    <property type="entry name" value="NAD(P)-bd_dom_sf"/>
</dbReference>
<dbReference type="PROSITE" id="PS00061">
    <property type="entry name" value="ADH_SHORT"/>
    <property type="match status" value="1"/>
</dbReference>